<dbReference type="InterPro" id="IPR020471">
    <property type="entry name" value="AKR"/>
</dbReference>
<feature type="non-terminal residue" evidence="2">
    <location>
        <position position="1"/>
    </location>
</feature>
<gene>
    <name evidence="2" type="primary">Akr1e2</name>
    <name evidence="2" type="ORF">CRYUND_R08787</name>
</gene>
<dbReference type="EMBL" id="VWPW01013353">
    <property type="protein sequence ID" value="NWJ03740.1"/>
    <property type="molecule type" value="Genomic_DNA"/>
</dbReference>
<feature type="non-terminal residue" evidence="2">
    <location>
        <position position="104"/>
    </location>
</feature>
<evidence type="ECO:0000313" key="2">
    <source>
        <dbReference type="EMBL" id="NWJ03740.1"/>
    </source>
</evidence>
<dbReference type="Proteomes" id="UP000534426">
    <property type="component" value="Unassembled WGS sequence"/>
</dbReference>
<protein>
    <submittedName>
        <fullName evidence="2">AKCL2 reductase</fullName>
    </submittedName>
</protein>
<dbReference type="Gene3D" id="3.20.20.100">
    <property type="entry name" value="NADP-dependent oxidoreductase domain"/>
    <property type="match status" value="1"/>
</dbReference>
<comment type="caution">
    <text evidence="2">The sequence shown here is derived from an EMBL/GenBank/DDBJ whole genome shotgun (WGS) entry which is preliminary data.</text>
</comment>
<dbReference type="Pfam" id="PF00248">
    <property type="entry name" value="Aldo_ket_red"/>
    <property type="match status" value="1"/>
</dbReference>
<evidence type="ECO:0000313" key="3">
    <source>
        <dbReference type="Proteomes" id="UP000534426"/>
    </source>
</evidence>
<organism evidence="2 3">
    <name type="scientific">Crypturellus undulatus</name>
    <dbReference type="NCBI Taxonomy" id="48396"/>
    <lineage>
        <taxon>Eukaryota</taxon>
        <taxon>Metazoa</taxon>
        <taxon>Chordata</taxon>
        <taxon>Craniata</taxon>
        <taxon>Vertebrata</taxon>
        <taxon>Euteleostomi</taxon>
        <taxon>Archelosauria</taxon>
        <taxon>Archosauria</taxon>
        <taxon>Dinosauria</taxon>
        <taxon>Saurischia</taxon>
        <taxon>Theropoda</taxon>
        <taxon>Coelurosauria</taxon>
        <taxon>Aves</taxon>
        <taxon>Palaeognathae</taxon>
        <taxon>Tinamiformes</taxon>
        <taxon>Tinamidae</taxon>
        <taxon>Crypturellus</taxon>
    </lineage>
</organism>
<dbReference type="InterPro" id="IPR023210">
    <property type="entry name" value="NADP_OxRdtase_dom"/>
</dbReference>
<evidence type="ECO:0000259" key="1">
    <source>
        <dbReference type="Pfam" id="PF00248"/>
    </source>
</evidence>
<dbReference type="SUPFAM" id="SSF51430">
    <property type="entry name" value="NAD(P)-linked oxidoreductase"/>
    <property type="match status" value="1"/>
</dbReference>
<keyword evidence="3" id="KW-1185">Reference proteome</keyword>
<dbReference type="GO" id="GO:0016491">
    <property type="term" value="F:oxidoreductase activity"/>
    <property type="evidence" value="ECO:0007669"/>
    <property type="project" value="InterPro"/>
</dbReference>
<proteinExistence type="predicted"/>
<reference evidence="2 3" key="1">
    <citation type="submission" date="2019-09" db="EMBL/GenBank/DDBJ databases">
        <title>Bird 10,000 Genomes (B10K) Project - Family phase.</title>
        <authorList>
            <person name="Zhang G."/>
        </authorList>
    </citation>
    <scope>NUCLEOTIDE SEQUENCE [LARGE SCALE GENOMIC DNA]</scope>
    <source>
        <strain evidence="2">B10K-MSB-37135</strain>
        <tissue evidence="2">Heart</tissue>
    </source>
</reference>
<dbReference type="PANTHER" id="PTHR11732">
    <property type="entry name" value="ALDO/KETO REDUCTASE"/>
    <property type="match status" value="1"/>
</dbReference>
<dbReference type="PRINTS" id="PR00069">
    <property type="entry name" value="ALDKETRDTASE"/>
</dbReference>
<feature type="domain" description="NADP-dependent oxidoreductase" evidence="1">
    <location>
        <begin position="2"/>
        <end position="80"/>
    </location>
</feature>
<sequence>GEARHAVRFAIDAGYRHFDFACVYQNEWGIGESLQQLMCSVLPLQLWCTFYEKTLLKEACQKTLVAFQLGYLNLYLMHWLLGFKEGEELFPADENGMIIPSDMD</sequence>
<accession>A0A7K4LHS5</accession>
<name>A0A7K4LHS5_9AVES</name>
<dbReference type="AlphaFoldDB" id="A0A7K4LHS5"/>
<dbReference type="InterPro" id="IPR036812">
    <property type="entry name" value="NAD(P)_OxRdtase_dom_sf"/>
</dbReference>